<dbReference type="Proteomes" id="UP000569914">
    <property type="component" value="Unassembled WGS sequence"/>
</dbReference>
<protein>
    <submittedName>
        <fullName evidence="2">Uncharacterized protein</fullName>
    </submittedName>
</protein>
<reference evidence="2 3" key="1">
    <citation type="submission" date="2020-07" db="EMBL/GenBank/DDBJ databases">
        <title>Sequencing the genomes of 1000 actinobacteria strains.</title>
        <authorList>
            <person name="Klenk H.-P."/>
        </authorList>
    </citation>
    <scope>NUCLEOTIDE SEQUENCE [LARGE SCALE GENOMIC DNA]</scope>
    <source>
        <strain evidence="2 3">DSM 22083</strain>
    </source>
</reference>
<keyword evidence="1" id="KW-0812">Transmembrane</keyword>
<keyword evidence="3" id="KW-1185">Reference proteome</keyword>
<evidence type="ECO:0000313" key="2">
    <source>
        <dbReference type="EMBL" id="NYE73749.1"/>
    </source>
</evidence>
<name>A0A7Y9IBE5_9ACTN</name>
<comment type="caution">
    <text evidence="2">The sequence shown here is derived from an EMBL/GenBank/DDBJ whole genome shotgun (WGS) entry which is preliminary data.</text>
</comment>
<feature type="transmembrane region" description="Helical" evidence="1">
    <location>
        <begin position="31"/>
        <end position="51"/>
    </location>
</feature>
<dbReference type="EMBL" id="JACCBU010000001">
    <property type="protein sequence ID" value="NYE73749.1"/>
    <property type="molecule type" value="Genomic_DNA"/>
</dbReference>
<accession>A0A7Y9IBE5</accession>
<evidence type="ECO:0000256" key="1">
    <source>
        <dbReference type="SAM" id="Phobius"/>
    </source>
</evidence>
<dbReference type="AlphaFoldDB" id="A0A7Y9IBE5"/>
<organism evidence="2 3">
    <name type="scientific">Microlunatus parietis</name>
    <dbReference type="NCBI Taxonomy" id="682979"/>
    <lineage>
        <taxon>Bacteria</taxon>
        <taxon>Bacillati</taxon>
        <taxon>Actinomycetota</taxon>
        <taxon>Actinomycetes</taxon>
        <taxon>Propionibacteriales</taxon>
        <taxon>Propionibacteriaceae</taxon>
        <taxon>Microlunatus</taxon>
    </lineage>
</organism>
<gene>
    <name evidence="2" type="ORF">BKA15_005078</name>
</gene>
<proteinExistence type="predicted"/>
<keyword evidence="1" id="KW-0472">Membrane</keyword>
<dbReference type="RefSeq" id="WP_179755478.1">
    <property type="nucleotide sequence ID" value="NZ_JACCBU010000001.1"/>
</dbReference>
<keyword evidence="1" id="KW-1133">Transmembrane helix</keyword>
<sequence length="235" mass="24716">MIVDRGRPGEGAAEWLDLGRAGRTRFWRRPWFLPGLAILVIAALTLGAALAQPYWNSRNRQLDQAQVRAAVAALELTDLVVRLTSEAPLAGLADDPCIALQAPIGRAREGRVPSVEATGRAADGRAWVTVVVLVLESPEVAAGRFGDAGSALADESCRNTPLGRLGIDPPPLPDRQLAYGIASGGGGGGADSWWYRVRVLRFGNTVSFLTTFGPVGSADVTAPLVESLDRALAAA</sequence>
<evidence type="ECO:0000313" key="3">
    <source>
        <dbReference type="Proteomes" id="UP000569914"/>
    </source>
</evidence>